<dbReference type="PANTHER" id="PTHR44591">
    <property type="entry name" value="STRESS RESPONSE REGULATOR PROTEIN 1"/>
    <property type="match status" value="1"/>
</dbReference>
<keyword evidence="5" id="KW-1185">Reference proteome</keyword>
<comment type="caution">
    <text evidence="4">The sequence shown here is derived from an EMBL/GenBank/DDBJ whole genome shotgun (WGS) entry which is preliminary data.</text>
</comment>
<sequence>MEGSLSDLDFYSLLQSLSLTQRTGELYIEDESGQYWLLLLINGRILYIADLHSQSLHRLQDYLHGNNLRTPDQSELSDSSAGSSWPEYEALWWLLQQDQIDIAQAHHLLRLMIRESLLDVASLYRGWFCWQTTTLGIPQLTTYPLIGLLSDVMEQLREWKTLYPYIRSPDQYLHPGDSPQPQALLAESSWKLLQAWMQDQLSLRVLSRRLGRDISSVGKVILPYLHQGLVQLTPPPAPPRPVALHIQRHTPRIMCVDDSLTIRQFVEKTLSQAGYEATGIAHPLKALSLIFQLHPDLIFCDLNMPELNGYDFCAMLRHTPQFRHTPIIILTSHSGLSERLRANILGANNYLAKPFSPDELLSLVEYYAGRANPSLADPEKMLQDAL</sequence>
<dbReference type="PIRSF" id="PIRSF005897">
    <property type="entry name" value="RR_PatA"/>
    <property type="match status" value="1"/>
</dbReference>
<dbReference type="Pfam" id="PF14332">
    <property type="entry name" value="DUF4388"/>
    <property type="match status" value="1"/>
</dbReference>
<evidence type="ECO:0000313" key="5">
    <source>
        <dbReference type="Proteomes" id="UP001268256"/>
    </source>
</evidence>
<proteinExistence type="predicted"/>
<dbReference type="InterPro" id="IPR024186">
    <property type="entry name" value="Sig_transdc_resp-reg_PatA"/>
</dbReference>
<organism evidence="4 5">
    <name type="scientific">Pseudocalidococcus azoricus BACA0444</name>
    <dbReference type="NCBI Taxonomy" id="2918990"/>
    <lineage>
        <taxon>Bacteria</taxon>
        <taxon>Bacillati</taxon>
        <taxon>Cyanobacteriota</taxon>
        <taxon>Cyanophyceae</taxon>
        <taxon>Acaryochloridales</taxon>
        <taxon>Thermosynechococcaceae</taxon>
        <taxon>Pseudocalidococcus</taxon>
        <taxon>Pseudocalidococcus azoricus</taxon>
    </lineage>
</organism>
<feature type="modified residue" description="4-aspartylphosphate" evidence="2">
    <location>
        <position position="301"/>
    </location>
</feature>
<keyword evidence="1 2" id="KW-0597">Phosphoprotein</keyword>
<evidence type="ECO:0000313" key="4">
    <source>
        <dbReference type="EMBL" id="MDS3860011.1"/>
    </source>
</evidence>
<protein>
    <submittedName>
        <fullName evidence="4">Response regulator</fullName>
    </submittedName>
</protein>
<dbReference type="RefSeq" id="WP_322877300.1">
    <property type="nucleotide sequence ID" value="NZ_JAVMIP010000002.1"/>
</dbReference>
<dbReference type="InterPro" id="IPR050595">
    <property type="entry name" value="Bact_response_regulator"/>
</dbReference>
<dbReference type="InterPro" id="IPR025497">
    <property type="entry name" value="PatA-like_N"/>
</dbReference>
<dbReference type="InterPro" id="IPR001789">
    <property type="entry name" value="Sig_transdc_resp-reg_receiver"/>
</dbReference>
<dbReference type="AlphaFoldDB" id="A0AAE4FQ08"/>
<dbReference type="Proteomes" id="UP001268256">
    <property type="component" value="Unassembled WGS sequence"/>
</dbReference>
<dbReference type="PANTHER" id="PTHR44591:SF3">
    <property type="entry name" value="RESPONSE REGULATORY DOMAIN-CONTAINING PROTEIN"/>
    <property type="match status" value="1"/>
</dbReference>
<evidence type="ECO:0000256" key="2">
    <source>
        <dbReference type="PROSITE-ProRule" id="PRU00169"/>
    </source>
</evidence>
<dbReference type="SUPFAM" id="SSF52172">
    <property type="entry name" value="CheY-like"/>
    <property type="match status" value="1"/>
</dbReference>
<dbReference type="Pfam" id="PF00072">
    <property type="entry name" value="Response_reg"/>
    <property type="match status" value="1"/>
</dbReference>
<dbReference type="InterPro" id="IPR011006">
    <property type="entry name" value="CheY-like_superfamily"/>
</dbReference>
<dbReference type="SMART" id="SM00448">
    <property type="entry name" value="REC"/>
    <property type="match status" value="1"/>
</dbReference>
<dbReference type="GO" id="GO:0000160">
    <property type="term" value="P:phosphorelay signal transduction system"/>
    <property type="evidence" value="ECO:0007669"/>
    <property type="project" value="InterPro"/>
</dbReference>
<evidence type="ECO:0000259" key="3">
    <source>
        <dbReference type="PROSITE" id="PS50110"/>
    </source>
</evidence>
<dbReference type="PROSITE" id="PS50110">
    <property type="entry name" value="RESPONSE_REGULATORY"/>
    <property type="match status" value="1"/>
</dbReference>
<gene>
    <name evidence="4" type="ORF">RIF25_04235</name>
</gene>
<reference evidence="5" key="1">
    <citation type="submission" date="2023-07" db="EMBL/GenBank/DDBJ databases">
        <authorList>
            <person name="Luz R."/>
            <person name="Cordeiro R."/>
            <person name="Fonseca A."/>
            <person name="Goncalves V."/>
        </authorList>
    </citation>
    <scope>NUCLEOTIDE SEQUENCE [LARGE SCALE GENOMIC DNA]</scope>
    <source>
        <strain evidence="5">BACA0444</strain>
    </source>
</reference>
<dbReference type="Gene3D" id="3.40.50.2300">
    <property type="match status" value="1"/>
</dbReference>
<name>A0AAE4FQ08_9CYAN</name>
<feature type="domain" description="Response regulatory" evidence="3">
    <location>
        <begin position="252"/>
        <end position="368"/>
    </location>
</feature>
<dbReference type="EMBL" id="JAVMIP010000002">
    <property type="protein sequence ID" value="MDS3860011.1"/>
    <property type="molecule type" value="Genomic_DNA"/>
</dbReference>
<evidence type="ECO:0000256" key="1">
    <source>
        <dbReference type="ARBA" id="ARBA00022553"/>
    </source>
</evidence>
<accession>A0AAE4FQ08</accession>